<dbReference type="Proteomes" id="UP000595437">
    <property type="component" value="Chromosome 21"/>
</dbReference>
<reference evidence="2" key="1">
    <citation type="submission" date="2021-01" db="EMBL/GenBank/DDBJ databases">
        <title>Caligus Genome Assembly.</title>
        <authorList>
            <person name="Gallardo-Escarate C."/>
        </authorList>
    </citation>
    <scope>NUCLEOTIDE SEQUENCE [LARGE SCALE GENOMIC DNA]</scope>
</reference>
<dbReference type="OrthoDB" id="7890494at2759"/>
<gene>
    <name evidence="1" type="ORF">FKW44_025053</name>
</gene>
<feature type="non-terminal residue" evidence="1">
    <location>
        <position position="113"/>
    </location>
</feature>
<keyword evidence="2" id="KW-1185">Reference proteome</keyword>
<feature type="non-terminal residue" evidence="1">
    <location>
        <position position="1"/>
    </location>
</feature>
<sequence length="113" mass="13082">VCRRCEEDLRLWFKGKKNAFRFGIPMIWREQKNHTTDCYFCSVDCPIAPSYLSHNTFQLDEYSSELEDEAALPPPMNQAQIYLLTKMKGLNYSQGELNDLVRDLGLSKDAAEL</sequence>
<evidence type="ECO:0000313" key="2">
    <source>
        <dbReference type="Proteomes" id="UP000595437"/>
    </source>
</evidence>
<accession>A0A7T8GKN2</accession>
<protein>
    <submittedName>
        <fullName evidence="1">Uncharacterized protein</fullName>
    </submittedName>
</protein>
<dbReference type="AlphaFoldDB" id="A0A7T8GKN2"/>
<proteinExistence type="predicted"/>
<organism evidence="1 2">
    <name type="scientific">Caligus rogercresseyi</name>
    <name type="common">Sea louse</name>
    <dbReference type="NCBI Taxonomy" id="217165"/>
    <lineage>
        <taxon>Eukaryota</taxon>
        <taxon>Metazoa</taxon>
        <taxon>Ecdysozoa</taxon>
        <taxon>Arthropoda</taxon>
        <taxon>Crustacea</taxon>
        <taxon>Multicrustacea</taxon>
        <taxon>Hexanauplia</taxon>
        <taxon>Copepoda</taxon>
        <taxon>Siphonostomatoida</taxon>
        <taxon>Caligidae</taxon>
        <taxon>Caligus</taxon>
    </lineage>
</organism>
<evidence type="ECO:0000313" key="1">
    <source>
        <dbReference type="EMBL" id="QQP31444.1"/>
    </source>
</evidence>
<name>A0A7T8GKN2_CALRO</name>
<dbReference type="EMBL" id="CP045910">
    <property type="protein sequence ID" value="QQP31444.1"/>
    <property type="molecule type" value="Genomic_DNA"/>
</dbReference>